<keyword evidence="4" id="KW-0560">Oxidoreductase</keyword>
<organism evidence="8 9">
    <name type="scientific">Trematosphaeria pertusa</name>
    <dbReference type="NCBI Taxonomy" id="390896"/>
    <lineage>
        <taxon>Eukaryota</taxon>
        <taxon>Fungi</taxon>
        <taxon>Dikarya</taxon>
        <taxon>Ascomycota</taxon>
        <taxon>Pezizomycotina</taxon>
        <taxon>Dothideomycetes</taxon>
        <taxon>Pleosporomycetidae</taxon>
        <taxon>Pleosporales</taxon>
        <taxon>Massarineae</taxon>
        <taxon>Trematosphaeriaceae</taxon>
        <taxon>Trematosphaeria</taxon>
    </lineage>
</organism>
<keyword evidence="5" id="KW-0503">Monooxygenase</keyword>
<dbReference type="InterPro" id="IPR036188">
    <property type="entry name" value="FAD/NAD-bd_sf"/>
</dbReference>
<feature type="transmembrane region" description="Helical" evidence="6">
    <location>
        <begin position="422"/>
        <end position="439"/>
    </location>
</feature>
<dbReference type="Pfam" id="PF01494">
    <property type="entry name" value="FAD_binding_3"/>
    <property type="match status" value="1"/>
</dbReference>
<dbReference type="GO" id="GO:0004497">
    <property type="term" value="F:monooxygenase activity"/>
    <property type="evidence" value="ECO:0007669"/>
    <property type="project" value="UniProtKB-KW"/>
</dbReference>
<dbReference type="InterPro" id="IPR002938">
    <property type="entry name" value="FAD-bd"/>
</dbReference>
<gene>
    <name evidence="8" type="ORF">BU26DRAFT_517666</name>
</gene>
<evidence type="ECO:0000313" key="8">
    <source>
        <dbReference type="EMBL" id="KAF2250887.1"/>
    </source>
</evidence>
<dbReference type="PANTHER" id="PTHR13789:SF309">
    <property type="entry name" value="PUTATIVE (AFU_ORTHOLOGUE AFUA_6G14510)-RELATED"/>
    <property type="match status" value="1"/>
</dbReference>
<dbReference type="InterPro" id="IPR050493">
    <property type="entry name" value="FAD-dep_Monooxygenase_BioMet"/>
</dbReference>
<dbReference type="GeneID" id="54581959"/>
<evidence type="ECO:0000256" key="2">
    <source>
        <dbReference type="ARBA" id="ARBA00022630"/>
    </source>
</evidence>
<dbReference type="EMBL" id="ML987193">
    <property type="protein sequence ID" value="KAF2250887.1"/>
    <property type="molecule type" value="Genomic_DNA"/>
</dbReference>
<sequence>MASREQEQHFLANKTITVSGAGISGLAFAISLHKLWSSISTSPPPPITLYERDHSAVPKNREGYSLSLRSDRPSAGIQTLQKMGLLDRMLEVSITGLEGDATLGENDTQERKGEGGFVVWDKEFRKIMKVQSKTPKGCPVAGMRIARKDLRRTLVESVEGLPDVEIRWGEAVTGVSSAPDGGVEIETSKGRVETCDILLACDGSSSKLRGILRPNDTLKFAGPTCVFGTTSIAGHHPSGRDDEFGSAISGAGPALFIAPVDHESMIWCLSWQVDEPLVPKKPPMSPEDSQALLDEARKIGGPAYGEQLLKMIDDTDPKTLTRFNAMDKQPFTHSGAYITAPNLSSLQGKVIFLGDANHAVSPFAGNGANLALMDGWDFAESLVQSESLEEAVGRYDKLTVGRAKRVIAMSHFSIRVMHATGWWLWFWMGVLRVIRFLFFKKGD</sequence>
<proteinExistence type="inferred from homology"/>
<evidence type="ECO:0000256" key="1">
    <source>
        <dbReference type="ARBA" id="ARBA00007992"/>
    </source>
</evidence>
<comment type="similarity">
    <text evidence="1">Belongs to the paxM FAD-dependent monooxygenase family.</text>
</comment>
<reference evidence="8" key="1">
    <citation type="journal article" date="2020" name="Stud. Mycol.">
        <title>101 Dothideomycetes genomes: a test case for predicting lifestyles and emergence of pathogens.</title>
        <authorList>
            <person name="Haridas S."/>
            <person name="Albert R."/>
            <person name="Binder M."/>
            <person name="Bloem J."/>
            <person name="Labutti K."/>
            <person name="Salamov A."/>
            <person name="Andreopoulos B."/>
            <person name="Baker S."/>
            <person name="Barry K."/>
            <person name="Bills G."/>
            <person name="Bluhm B."/>
            <person name="Cannon C."/>
            <person name="Castanera R."/>
            <person name="Culley D."/>
            <person name="Daum C."/>
            <person name="Ezra D."/>
            <person name="Gonzalez J."/>
            <person name="Henrissat B."/>
            <person name="Kuo A."/>
            <person name="Liang C."/>
            <person name="Lipzen A."/>
            <person name="Lutzoni F."/>
            <person name="Magnuson J."/>
            <person name="Mondo S."/>
            <person name="Nolan M."/>
            <person name="Ohm R."/>
            <person name="Pangilinan J."/>
            <person name="Park H.-J."/>
            <person name="Ramirez L."/>
            <person name="Alfaro M."/>
            <person name="Sun H."/>
            <person name="Tritt A."/>
            <person name="Yoshinaga Y."/>
            <person name="Zwiers L.-H."/>
            <person name="Turgeon B."/>
            <person name="Goodwin S."/>
            <person name="Spatafora J."/>
            <person name="Crous P."/>
            <person name="Grigoriev I."/>
        </authorList>
    </citation>
    <scope>NUCLEOTIDE SEQUENCE</scope>
    <source>
        <strain evidence="8">CBS 122368</strain>
    </source>
</reference>
<dbReference type="OrthoDB" id="655030at2759"/>
<dbReference type="Gene3D" id="3.50.50.60">
    <property type="entry name" value="FAD/NAD(P)-binding domain"/>
    <property type="match status" value="1"/>
</dbReference>
<keyword evidence="6" id="KW-0812">Transmembrane</keyword>
<keyword evidence="6" id="KW-0472">Membrane</keyword>
<evidence type="ECO:0000313" key="9">
    <source>
        <dbReference type="Proteomes" id="UP000800094"/>
    </source>
</evidence>
<evidence type="ECO:0000256" key="3">
    <source>
        <dbReference type="ARBA" id="ARBA00022827"/>
    </source>
</evidence>
<keyword evidence="2" id="KW-0285">Flavoprotein</keyword>
<keyword evidence="6" id="KW-1133">Transmembrane helix</keyword>
<dbReference type="GO" id="GO:0071949">
    <property type="term" value="F:FAD binding"/>
    <property type="evidence" value="ECO:0007669"/>
    <property type="project" value="InterPro"/>
</dbReference>
<dbReference type="RefSeq" id="XP_033685891.1">
    <property type="nucleotide sequence ID" value="XM_033828629.1"/>
</dbReference>
<keyword evidence="9" id="KW-1185">Reference proteome</keyword>
<protein>
    <submittedName>
        <fullName evidence="8">FAD/NAD(P)-binding domain-containing protein</fullName>
    </submittedName>
</protein>
<dbReference type="PRINTS" id="PR00420">
    <property type="entry name" value="RNGMNOXGNASE"/>
</dbReference>
<accession>A0A6A6IL08</accession>
<evidence type="ECO:0000259" key="7">
    <source>
        <dbReference type="Pfam" id="PF01494"/>
    </source>
</evidence>
<dbReference type="SUPFAM" id="SSF51905">
    <property type="entry name" value="FAD/NAD(P)-binding domain"/>
    <property type="match status" value="1"/>
</dbReference>
<name>A0A6A6IL08_9PLEO</name>
<dbReference type="Proteomes" id="UP000800094">
    <property type="component" value="Unassembled WGS sequence"/>
</dbReference>
<evidence type="ECO:0000256" key="4">
    <source>
        <dbReference type="ARBA" id="ARBA00023002"/>
    </source>
</evidence>
<feature type="domain" description="FAD-binding" evidence="7">
    <location>
        <begin position="347"/>
        <end position="384"/>
    </location>
</feature>
<keyword evidence="3" id="KW-0274">FAD</keyword>
<dbReference type="PANTHER" id="PTHR13789">
    <property type="entry name" value="MONOOXYGENASE"/>
    <property type="match status" value="1"/>
</dbReference>
<evidence type="ECO:0000256" key="5">
    <source>
        <dbReference type="ARBA" id="ARBA00023033"/>
    </source>
</evidence>
<dbReference type="AlphaFoldDB" id="A0A6A6IL08"/>
<evidence type="ECO:0000256" key="6">
    <source>
        <dbReference type="SAM" id="Phobius"/>
    </source>
</evidence>